<proteinExistence type="predicted"/>
<accession>A0A0E9PYZ1</accession>
<sequence length="46" mass="5395">MEQNVCIVIWLYSYDAFETVLTSPPEQFHVSPYIPVKVKAKHQVMK</sequence>
<dbReference type="AlphaFoldDB" id="A0A0E9PYZ1"/>
<dbReference type="EMBL" id="GBXM01099474">
    <property type="protein sequence ID" value="JAH09103.1"/>
    <property type="molecule type" value="Transcribed_RNA"/>
</dbReference>
<reference evidence="1" key="2">
    <citation type="journal article" date="2015" name="Fish Shellfish Immunol.">
        <title>Early steps in the European eel (Anguilla anguilla)-Vibrio vulnificus interaction in the gills: Role of the RtxA13 toxin.</title>
        <authorList>
            <person name="Callol A."/>
            <person name="Pajuelo D."/>
            <person name="Ebbesson L."/>
            <person name="Teles M."/>
            <person name="MacKenzie S."/>
            <person name="Amaro C."/>
        </authorList>
    </citation>
    <scope>NUCLEOTIDE SEQUENCE</scope>
</reference>
<protein>
    <submittedName>
        <fullName evidence="1">Uncharacterized protein</fullName>
    </submittedName>
</protein>
<organism evidence="1">
    <name type="scientific">Anguilla anguilla</name>
    <name type="common">European freshwater eel</name>
    <name type="synonym">Muraena anguilla</name>
    <dbReference type="NCBI Taxonomy" id="7936"/>
    <lineage>
        <taxon>Eukaryota</taxon>
        <taxon>Metazoa</taxon>
        <taxon>Chordata</taxon>
        <taxon>Craniata</taxon>
        <taxon>Vertebrata</taxon>
        <taxon>Euteleostomi</taxon>
        <taxon>Actinopterygii</taxon>
        <taxon>Neopterygii</taxon>
        <taxon>Teleostei</taxon>
        <taxon>Anguilliformes</taxon>
        <taxon>Anguillidae</taxon>
        <taxon>Anguilla</taxon>
    </lineage>
</organism>
<name>A0A0E9PYZ1_ANGAN</name>
<evidence type="ECO:0000313" key="1">
    <source>
        <dbReference type="EMBL" id="JAH09103.1"/>
    </source>
</evidence>
<reference evidence="1" key="1">
    <citation type="submission" date="2014-11" db="EMBL/GenBank/DDBJ databases">
        <authorList>
            <person name="Amaro Gonzalez C."/>
        </authorList>
    </citation>
    <scope>NUCLEOTIDE SEQUENCE</scope>
</reference>